<dbReference type="GeneID" id="105362950"/>
<dbReference type="Proteomes" id="UP000695007">
    <property type="component" value="Unplaced"/>
</dbReference>
<protein>
    <submittedName>
        <fullName evidence="3">Uncharacterized protein LOC105362950</fullName>
    </submittedName>
</protein>
<keyword evidence="1" id="KW-0812">Transmembrane</keyword>
<evidence type="ECO:0000313" key="2">
    <source>
        <dbReference type="Proteomes" id="UP000695007"/>
    </source>
</evidence>
<gene>
    <name evidence="3" type="primary">LOC105362950</name>
</gene>
<feature type="transmembrane region" description="Helical" evidence="1">
    <location>
        <begin position="36"/>
        <end position="55"/>
    </location>
</feature>
<dbReference type="RefSeq" id="XP_011498807.1">
    <property type="nucleotide sequence ID" value="XM_011500505.1"/>
</dbReference>
<keyword evidence="2" id="KW-1185">Reference proteome</keyword>
<evidence type="ECO:0000313" key="3">
    <source>
        <dbReference type="RefSeq" id="XP_011498807.1"/>
    </source>
</evidence>
<sequence>MRKEITYAQSNNPQRGVIDIAIKLNNRYTDTRMKKYYQAALLITAVVSLISLLFYRHEYNKLRYVLEVFNYFGKACPEVPKISCPKKFSLDLNEPRSAWQRLDDDLYIYSSYVIHNGKIETISYGKLISPNFDCNIFFNNLLTPIPGIFSFSIIGNTSDIPGRTAYRGYILVCEYTEYMIPVGVSFQQKDQILYNPNSSVFPINIQPKALTYNGSALCVAPPSNIPMSHTEMLSFLNFHELIGLNHFVIYDYGIPNVFHNGIKNMVQDLNPNWNFTYDVIQWNFPIRDIHPNIIRNIITTDCLYRTYKKVMYTATLSWDEYIVLKFHQIVSDLLIDFEKNKLFGNRFVIETQTFCIQQEHQKTSTTAFVPYILRKLYTSPNALNANFLYIYKPHEFLNVKNIQTLKAAAKLIIASRYVFCNDYNANNVEFNKYEPSILRFAKDITNSTIFQRYVSGKMFDLKLN</sequence>
<proteinExistence type="predicted"/>
<dbReference type="KEGG" id="csol:105362950"/>
<organism evidence="2 3">
    <name type="scientific">Ceratosolen solmsi marchali</name>
    <dbReference type="NCBI Taxonomy" id="326594"/>
    <lineage>
        <taxon>Eukaryota</taxon>
        <taxon>Metazoa</taxon>
        <taxon>Ecdysozoa</taxon>
        <taxon>Arthropoda</taxon>
        <taxon>Hexapoda</taxon>
        <taxon>Insecta</taxon>
        <taxon>Pterygota</taxon>
        <taxon>Neoptera</taxon>
        <taxon>Endopterygota</taxon>
        <taxon>Hymenoptera</taxon>
        <taxon>Apocrita</taxon>
        <taxon>Proctotrupomorpha</taxon>
        <taxon>Chalcidoidea</taxon>
        <taxon>Agaonidae</taxon>
        <taxon>Agaoninae</taxon>
        <taxon>Ceratosolen</taxon>
    </lineage>
</organism>
<evidence type="ECO:0000256" key="1">
    <source>
        <dbReference type="SAM" id="Phobius"/>
    </source>
</evidence>
<dbReference type="AlphaFoldDB" id="A0AAJ6YIR0"/>
<keyword evidence="1" id="KW-0472">Membrane</keyword>
<accession>A0AAJ6YIR0</accession>
<keyword evidence="1" id="KW-1133">Transmembrane helix</keyword>
<name>A0AAJ6YIR0_9HYME</name>
<reference evidence="3" key="1">
    <citation type="submission" date="2025-08" db="UniProtKB">
        <authorList>
            <consortium name="RefSeq"/>
        </authorList>
    </citation>
    <scope>IDENTIFICATION</scope>
</reference>